<evidence type="ECO:0000313" key="3">
    <source>
        <dbReference type="EMBL" id="MCS7476961.1"/>
    </source>
</evidence>
<name>A0A9X2VHX4_9PSEU</name>
<evidence type="ECO:0000256" key="1">
    <source>
        <dbReference type="ARBA" id="ARBA00023239"/>
    </source>
</evidence>
<dbReference type="PANTHER" id="PTHR21240">
    <property type="entry name" value="2-AMINO-3-CARBOXYLMUCONATE-6-SEMIALDEHYDE DECARBOXYLASE"/>
    <property type="match status" value="1"/>
</dbReference>
<dbReference type="Pfam" id="PF04909">
    <property type="entry name" value="Amidohydro_2"/>
    <property type="match status" value="1"/>
</dbReference>
<gene>
    <name evidence="3" type="ORF">NZH93_08840</name>
</gene>
<dbReference type="EMBL" id="JANYMP010000003">
    <property type="protein sequence ID" value="MCS7476961.1"/>
    <property type="molecule type" value="Genomic_DNA"/>
</dbReference>
<organism evidence="3 4">
    <name type="scientific">Umezawaea endophytica</name>
    <dbReference type="NCBI Taxonomy" id="1654476"/>
    <lineage>
        <taxon>Bacteria</taxon>
        <taxon>Bacillati</taxon>
        <taxon>Actinomycetota</taxon>
        <taxon>Actinomycetes</taxon>
        <taxon>Pseudonocardiales</taxon>
        <taxon>Pseudonocardiaceae</taxon>
        <taxon>Umezawaea</taxon>
    </lineage>
</organism>
<dbReference type="SUPFAM" id="SSF51556">
    <property type="entry name" value="Metallo-dependent hydrolases"/>
    <property type="match status" value="1"/>
</dbReference>
<dbReference type="Proteomes" id="UP001141259">
    <property type="component" value="Unassembled WGS sequence"/>
</dbReference>
<dbReference type="RefSeq" id="WP_259622474.1">
    <property type="nucleotide sequence ID" value="NZ_JANYMP010000003.1"/>
</dbReference>
<feature type="domain" description="Amidohydrolase-related" evidence="2">
    <location>
        <begin position="46"/>
        <end position="322"/>
    </location>
</feature>
<dbReference type="GO" id="GO:0019748">
    <property type="term" value="P:secondary metabolic process"/>
    <property type="evidence" value="ECO:0007669"/>
    <property type="project" value="TreeGrafter"/>
</dbReference>
<protein>
    <submittedName>
        <fullName evidence="3">Amidohydrolase family protein</fullName>
    </submittedName>
</protein>
<evidence type="ECO:0000259" key="2">
    <source>
        <dbReference type="Pfam" id="PF04909"/>
    </source>
</evidence>
<keyword evidence="4" id="KW-1185">Reference proteome</keyword>
<keyword evidence="1" id="KW-0456">Lyase</keyword>
<evidence type="ECO:0000313" key="4">
    <source>
        <dbReference type="Proteomes" id="UP001141259"/>
    </source>
</evidence>
<dbReference type="PANTHER" id="PTHR21240:SF30">
    <property type="entry name" value="AMIDOHYDROLASE-RELATED DOMAIN-CONTAINING PROTEIN-RELATED"/>
    <property type="match status" value="1"/>
</dbReference>
<comment type="caution">
    <text evidence="3">The sequence shown here is derived from an EMBL/GenBank/DDBJ whole genome shotgun (WGS) entry which is preliminary data.</text>
</comment>
<dbReference type="GO" id="GO:0016831">
    <property type="term" value="F:carboxy-lyase activity"/>
    <property type="evidence" value="ECO:0007669"/>
    <property type="project" value="InterPro"/>
</dbReference>
<dbReference type="InterPro" id="IPR032466">
    <property type="entry name" value="Metal_Hydrolase"/>
</dbReference>
<dbReference type="AlphaFoldDB" id="A0A9X2VHX4"/>
<dbReference type="GO" id="GO:0005829">
    <property type="term" value="C:cytosol"/>
    <property type="evidence" value="ECO:0007669"/>
    <property type="project" value="TreeGrafter"/>
</dbReference>
<dbReference type="InterPro" id="IPR006680">
    <property type="entry name" value="Amidohydro-rel"/>
</dbReference>
<proteinExistence type="predicted"/>
<dbReference type="Gene3D" id="3.20.20.140">
    <property type="entry name" value="Metal-dependent hydrolases"/>
    <property type="match status" value="1"/>
</dbReference>
<dbReference type="InterPro" id="IPR032465">
    <property type="entry name" value="ACMSD"/>
</dbReference>
<sequence>MKLFGLEEHFVTDDVVDAWKRHDPRLAAPMMKWAVASDITPALLDLDDLRIAAMDDAGIDTAVLSLTTPGLQNLDAAQAVSLQAPTNDAVAAAVRRHPERFQGFAALATSAPSAAADELRRAVTELGFNGALVNANSGGKSLDAPEFWDVYEAAEDLRAPVYLHPSTPFPTVTDAYYRGFGDPVDSMLATGAFGWHYDAGLTVLRMIVSGVFDRFPDLTVVLGHWGEVVLFYLDRVAALDGIAGLRRPVAEYFRSNLFITPGGISSHRYLRWTLEVVGAERVMYASDYPFNRERAGSARRFLDTAPISEADRERIAFRNWERLVAGIRR</sequence>
<accession>A0A9X2VHX4</accession>
<reference evidence="3" key="1">
    <citation type="submission" date="2022-08" db="EMBL/GenBank/DDBJ databases">
        <authorList>
            <person name="Tistechok S."/>
            <person name="Samborskyy M."/>
            <person name="Roman I."/>
        </authorList>
    </citation>
    <scope>NUCLEOTIDE SEQUENCE</scope>
    <source>
        <strain evidence="3">DSM 103496</strain>
    </source>
</reference>
<dbReference type="GO" id="GO:0016787">
    <property type="term" value="F:hydrolase activity"/>
    <property type="evidence" value="ECO:0007669"/>
    <property type="project" value="InterPro"/>
</dbReference>